<dbReference type="InterPro" id="IPR007278">
    <property type="entry name" value="DUF397"/>
</dbReference>
<dbReference type="EMBL" id="CP059572">
    <property type="protein sequence ID" value="QXJ23298.1"/>
    <property type="molecule type" value="Genomic_DNA"/>
</dbReference>
<accession>A0ABX8QXF2</accession>
<protein>
    <submittedName>
        <fullName evidence="2">DUF397 domain-containing protein</fullName>
    </submittedName>
</protein>
<gene>
    <name evidence="2" type="ORF">AGRA3207_004435</name>
</gene>
<evidence type="ECO:0000313" key="2">
    <source>
        <dbReference type="EMBL" id="QXJ23298.1"/>
    </source>
</evidence>
<dbReference type="Proteomes" id="UP001049518">
    <property type="component" value="Chromosome"/>
</dbReference>
<feature type="domain" description="DUF397" evidence="1">
    <location>
        <begin position="7"/>
        <end position="58"/>
    </location>
</feature>
<dbReference type="RefSeq" id="WP_231328981.1">
    <property type="nucleotide sequence ID" value="NZ_CP059572.1"/>
</dbReference>
<dbReference type="Pfam" id="PF04149">
    <property type="entry name" value="DUF397"/>
    <property type="match status" value="1"/>
</dbReference>
<evidence type="ECO:0000313" key="3">
    <source>
        <dbReference type="Proteomes" id="UP001049518"/>
    </source>
</evidence>
<evidence type="ECO:0000259" key="1">
    <source>
        <dbReference type="Pfam" id="PF04149"/>
    </source>
</evidence>
<reference evidence="2" key="1">
    <citation type="submission" date="2020-07" db="EMBL/GenBank/DDBJ databases">
        <authorList>
            <person name="Tarantini F.S."/>
            <person name="Hong K.W."/>
            <person name="Chan K.G."/>
        </authorList>
    </citation>
    <scope>NUCLEOTIDE SEQUENCE</scope>
    <source>
        <strain evidence="2">32-07</strain>
    </source>
</reference>
<name>A0ABX8QXF2_9ACTN</name>
<keyword evidence="3" id="KW-1185">Reference proteome</keyword>
<proteinExistence type="predicted"/>
<sequence length="64" mass="7040">MENSSYWRKSTYSGGEAAQCVEMASVRNRVGIRDTKDLRSGHLTVEREALAALVGRIKAGDLDL</sequence>
<organism evidence="2 3">
    <name type="scientific">Actinomadura graeca</name>
    <dbReference type="NCBI Taxonomy" id="2750812"/>
    <lineage>
        <taxon>Bacteria</taxon>
        <taxon>Bacillati</taxon>
        <taxon>Actinomycetota</taxon>
        <taxon>Actinomycetes</taxon>
        <taxon>Streptosporangiales</taxon>
        <taxon>Thermomonosporaceae</taxon>
        <taxon>Actinomadura</taxon>
    </lineage>
</organism>